<keyword evidence="1" id="KW-0805">Transcription regulation</keyword>
<dbReference type="InterPro" id="IPR054015">
    <property type="entry name" value="ExsA-like_N"/>
</dbReference>
<dbReference type="Gene3D" id="1.10.10.60">
    <property type="entry name" value="Homeodomain-like"/>
    <property type="match status" value="2"/>
</dbReference>
<feature type="domain" description="HTH araC/xylS-type" evidence="4">
    <location>
        <begin position="180"/>
        <end position="278"/>
    </location>
</feature>
<dbReference type="InterPro" id="IPR018060">
    <property type="entry name" value="HTH_AraC"/>
</dbReference>
<name>A0A7V2WLL0_9BACT</name>
<evidence type="ECO:0000259" key="4">
    <source>
        <dbReference type="PROSITE" id="PS01124"/>
    </source>
</evidence>
<proteinExistence type="predicted"/>
<evidence type="ECO:0000313" key="5">
    <source>
        <dbReference type="EMBL" id="HFC03401.1"/>
    </source>
</evidence>
<keyword evidence="3" id="KW-0804">Transcription</keyword>
<dbReference type="GO" id="GO:0003700">
    <property type="term" value="F:DNA-binding transcription factor activity"/>
    <property type="evidence" value="ECO:0007669"/>
    <property type="project" value="InterPro"/>
</dbReference>
<gene>
    <name evidence="5" type="ORF">ENJ74_00885</name>
</gene>
<dbReference type="SUPFAM" id="SSF46689">
    <property type="entry name" value="Homeodomain-like"/>
    <property type="match status" value="2"/>
</dbReference>
<keyword evidence="2" id="KW-0238">DNA-binding</keyword>
<dbReference type="Pfam" id="PF12833">
    <property type="entry name" value="HTH_18"/>
    <property type="match status" value="1"/>
</dbReference>
<dbReference type="SMART" id="SM00342">
    <property type="entry name" value="HTH_ARAC"/>
    <property type="match status" value="1"/>
</dbReference>
<comment type="caution">
    <text evidence="5">The sequence shown here is derived from an EMBL/GenBank/DDBJ whole genome shotgun (WGS) entry which is preliminary data.</text>
</comment>
<dbReference type="PROSITE" id="PS01124">
    <property type="entry name" value="HTH_ARAC_FAMILY_2"/>
    <property type="match status" value="1"/>
</dbReference>
<dbReference type="InterPro" id="IPR009057">
    <property type="entry name" value="Homeodomain-like_sf"/>
</dbReference>
<dbReference type="Proteomes" id="UP000885722">
    <property type="component" value="Unassembled WGS sequence"/>
</dbReference>
<dbReference type="Pfam" id="PF22200">
    <property type="entry name" value="ExsA_N"/>
    <property type="match status" value="1"/>
</dbReference>
<evidence type="ECO:0000256" key="1">
    <source>
        <dbReference type="ARBA" id="ARBA00023015"/>
    </source>
</evidence>
<dbReference type="InterPro" id="IPR018062">
    <property type="entry name" value="HTH_AraC-typ_CS"/>
</dbReference>
<dbReference type="PANTHER" id="PTHR43280">
    <property type="entry name" value="ARAC-FAMILY TRANSCRIPTIONAL REGULATOR"/>
    <property type="match status" value="1"/>
</dbReference>
<reference evidence="5" key="1">
    <citation type="journal article" date="2020" name="mSystems">
        <title>Genome- and Community-Level Interaction Insights into Carbon Utilization and Element Cycling Functions of Hydrothermarchaeota in Hydrothermal Sediment.</title>
        <authorList>
            <person name="Zhou Z."/>
            <person name="Liu Y."/>
            <person name="Xu W."/>
            <person name="Pan J."/>
            <person name="Luo Z.H."/>
            <person name="Li M."/>
        </authorList>
    </citation>
    <scope>NUCLEOTIDE SEQUENCE [LARGE SCALE GENOMIC DNA]</scope>
    <source>
        <strain evidence="5">HyVt-513</strain>
    </source>
</reference>
<dbReference type="GO" id="GO:0043565">
    <property type="term" value="F:sequence-specific DNA binding"/>
    <property type="evidence" value="ECO:0007669"/>
    <property type="project" value="InterPro"/>
</dbReference>
<sequence length="282" mass="33247">MTYTIPDIFIEQKDPGLVEIEAGLYLERMRSTTRPLTLRNTLHGALFIESGSKTVAVGHRKRILEKDHAIFFAKGRIFTNRNSDCFRATTLFFDDRFVLDFLGRHNLDLPKRNRKSLILDYGSYRSIASLLDSIRYNYSEKREEFRKILRQKIDLLLLEFYYSYPALGAWFRQLRSDAEDPLSQIIQTHLDSIQSISQLQRLTGMSPTTFHRTFRQRYGSTPKQWIEARRMERAESLLLYSDLSISQIAAECGYATVSWFIERFKKDHRCTPGTFRRKNRDF</sequence>
<dbReference type="AlphaFoldDB" id="A0A7V2WLL0"/>
<evidence type="ECO:0000256" key="2">
    <source>
        <dbReference type="ARBA" id="ARBA00023125"/>
    </source>
</evidence>
<accession>A0A7V2WLL0</accession>
<dbReference type="PANTHER" id="PTHR43280:SF2">
    <property type="entry name" value="HTH-TYPE TRANSCRIPTIONAL REGULATOR EXSA"/>
    <property type="match status" value="1"/>
</dbReference>
<protein>
    <submittedName>
        <fullName evidence="5">AraC family transcriptional regulator</fullName>
    </submittedName>
</protein>
<organism evidence="5">
    <name type="scientific">Nitratifractor salsuginis</name>
    <dbReference type="NCBI Taxonomy" id="269261"/>
    <lineage>
        <taxon>Bacteria</taxon>
        <taxon>Pseudomonadati</taxon>
        <taxon>Campylobacterota</taxon>
        <taxon>Epsilonproteobacteria</taxon>
        <taxon>Campylobacterales</taxon>
        <taxon>Sulfurovaceae</taxon>
        <taxon>Nitratifractor</taxon>
    </lineage>
</organism>
<evidence type="ECO:0000256" key="3">
    <source>
        <dbReference type="ARBA" id="ARBA00023163"/>
    </source>
</evidence>
<dbReference type="EMBL" id="DRNO01000063">
    <property type="protein sequence ID" value="HFC03401.1"/>
    <property type="molecule type" value="Genomic_DNA"/>
</dbReference>
<dbReference type="PROSITE" id="PS00041">
    <property type="entry name" value="HTH_ARAC_FAMILY_1"/>
    <property type="match status" value="1"/>
</dbReference>